<dbReference type="NCBIfam" id="TIGR00536">
    <property type="entry name" value="hemK_fam"/>
    <property type="match status" value="1"/>
</dbReference>
<dbReference type="InterPro" id="IPR004556">
    <property type="entry name" value="HemK-like"/>
</dbReference>
<dbReference type="PROSITE" id="PS00092">
    <property type="entry name" value="N6_MTASE"/>
    <property type="match status" value="1"/>
</dbReference>
<comment type="catalytic activity">
    <reaction evidence="4 5">
        <text>L-glutaminyl-[peptide chain release factor] + S-adenosyl-L-methionine = N(5)-methyl-L-glutaminyl-[peptide chain release factor] + S-adenosyl-L-homocysteine + H(+)</text>
        <dbReference type="Rhea" id="RHEA:42896"/>
        <dbReference type="Rhea" id="RHEA-COMP:10271"/>
        <dbReference type="Rhea" id="RHEA-COMP:10272"/>
        <dbReference type="ChEBI" id="CHEBI:15378"/>
        <dbReference type="ChEBI" id="CHEBI:30011"/>
        <dbReference type="ChEBI" id="CHEBI:57856"/>
        <dbReference type="ChEBI" id="CHEBI:59789"/>
        <dbReference type="ChEBI" id="CHEBI:61891"/>
        <dbReference type="EC" id="2.1.1.297"/>
    </reaction>
</comment>
<dbReference type="InterPro" id="IPR019874">
    <property type="entry name" value="RF_methyltr_PrmC"/>
</dbReference>
<dbReference type="GO" id="GO:0003676">
    <property type="term" value="F:nucleic acid binding"/>
    <property type="evidence" value="ECO:0007669"/>
    <property type="project" value="InterPro"/>
</dbReference>
<protein>
    <recommendedName>
        <fullName evidence="5">Release factor glutamine methyltransferase</fullName>
        <shortName evidence="5">RF MTase</shortName>
        <ecNumber evidence="5">2.1.1.297</ecNumber>
    </recommendedName>
    <alternativeName>
        <fullName evidence="5">N5-glutamine methyltransferase PrmC</fullName>
    </alternativeName>
    <alternativeName>
        <fullName evidence="5">Protein-(glutamine-N5) MTase PrmC</fullName>
    </alternativeName>
    <alternativeName>
        <fullName evidence="5">Protein-glutamine N-methyltransferase PrmC</fullName>
    </alternativeName>
</protein>
<evidence type="ECO:0000313" key="8">
    <source>
        <dbReference type="EMBL" id="TCL44615.1"/>
    </source>
</evidence>
<dbReference type="EC" id="2.1.1.297" evidence="5"/>
<dbReference type="InterPro" id="IPR007848">
    <property type="entry name" value="Small_mtfrase_dom"/>
</dbReference>
<dbReference type="CDD" id="cd02440">
    <property type="entry name" value="AdoMet_MTases"/>
    <property type="match status" value="1"/>
</dbReference>
<evidence type="ECO:0000256" key="5">
    <source>
        <dbReference type="HAMAP-Rule" id="MF_02126"/>
    </source>
</evidence>
<dbReference type="AlphaFoldDB" id="A0A9X8UKQ5"/>
<proteinExistence type="inferred from homology"/>
<dbReference type="Pfam" id="PF05175">
    <property type="entry name" value="MTS"/>
    <property type="match status" value="1"/>
</dbReference>
<feature type="domain" description="Methyltransferase small" evidence="6">
    <location>
        <begin position="92"/>
        <end position="180"/>
    </location>
</feature>
<keyword evidence="9" id="KW-1185">Reference proteome</keyword>
<dbReference type="Gene3D" id="3.40.50.150">
    <property type="entry name" value="Vaccinia Virus protein VP39"/>
    <property type="match status" value="1"/>
</dbReference>
<dbReference type="HAMAP" id="MF_02126">
    <property type="entry name" value="RF_methyltr_PrmC"/>
    <property type="match status" value="1"/>
</dbReference>
<dbReference type="PANTHER" id="PTHR18895:SF74">
    <property type="entry name" value="MTRF1L RELEASE FACTOR GLUTAMINE METHYLTRANSFERASE"/>
    <property type="match status" value="1"/>
</dbReference>
<evidence type="ECO:0000256" key="4">
    <source>
        <dbReference type="ARBA" id="ARBA00048391"/>
    </source>
</evidence>
<reference evidence="8 9" key="1">
    <citation type="submission" date="2019-03" db="EMBL/GenBank/DDBJ databases">
        <title>Genomic Encyclopedia of Type Strains, Phase IV (KMG-IV): sequencing the most valuable type-strain genomes for metagenomic binning, comparative biology and taxonomic classification.</title>
        <authorList>
            <person name="Goeker M."/>
        </authorList>
    </citation>
    <scope>NUCLEOTIDE SEQUENCE [LARGE SCALE GENOMIC DNA]</scope>
    <source>
        <strain evidence="8 9">DSM 100433</strain>
    </source>
</reference>
<comment type="caution">
    <text evidence="5">Lacks conserved residue(s) required for the propagation of feature annotation.</text>
</comment>
<dbReference type="GO" id="GO:0032259">
    <property type="term" value="P:methylation"/>
    <property type="evidence" value="ECO:0007669"/>
    <property type="project" value="UniProtKB-KW"/>
</dbReference>
<gene>
    <name evidence="5" type="primary">prmC</name>
    <name evidence="8" type="ORF">EDD78_102240</name>
</gene>
<dbReference type="GO" id="GO:0102559">
    <property type="term" value="F:peptide chain release factor N(5)-glutamine methyltransferase activity"/>
    <property type="evidence" value="ECO:0007669"/>
    <property type="project" value="UniProtKB-EC"/>
</dbReference>
<comment type="caution">
    <text evidence="8">The sequence shown here is derived from an EMBL/GenBank/DDBJ whole genome shotgun (WGS) entry which is preliminary data.</text>
</comment>
<evidence type="ECO:0000256" key="1">
    <source>
        <dbReference type="ARBA" id="ARBA00022603"/>
    </source>
</evidence>
<evidence type="ECO:0000256" key="2">
    <source>
        <dbReference type="ARBA" id="ARBA00022679"/>
    </source>
</evidence>
<dbReference type="Pfam" id="PF17827">
    <property type="entry name" value="PrmC_N"/>
    <property type="match status" value="1"/>
</dbReference>
<comment type="function">
    <text evidence="5">Methylates the class 1 translation termination release factors RF1/PrfA and RF2/PrfB on the glutamine residue of the universally conserved GGQ motif.</text>
</comment>
<feature type="binding site" evidence="5">
    <location>
        <position position="129"/>
    </location>
    <ligand>
        <name>S-adenosyl-L-methionine</name>
        <dbReference type="ChEBI" id="CHEBI:59789"/>
    </ligand>
</feature>
<dbReference type="PANTHER" id="PTHR18895">
    <property type="entry name" value="HEMK METHYLTRANSFERASE"/>
    <property type="match status" value="1"/>
</dbReference>
<name>A0A9X8UKQ5_9FIRM</name>
<evidence type="ECO:0000256" key="3">
    <source>
        <dbReference type="ARBA" id="ARBA00022691"/>
    </source>
</evidence>
<dbReference type="InterPro" id="IPR040758">
    <property type="entry name" value="PrmC_N"/>
</dbReference>
<dbReference type="InterPro" id="IPR050320">
    <property type="entry name" value="N5-glutamine_MTase"/>
</dbReference>
<keyword evidence="2 5" id="KW-0808">Transferase</keyword>
<dbReference type="NCBIfam" id="TIGR03534">
    <property type="entry name" value="RF_mod_PrmC"/>
    <property type="match status" value="1"/>
</dbReference>
<dbReference type="SUPFAM" id="SSF53335">
    <property type="entry name" value="S-adenosyl-L-methionine-dependent methyltransferases"/>
    <property type="match status" value="1"/>
</dbReference>
<evidence type="ECO:0000259" key="7">
    <source>
        <dbReference type="Pfam" id="PF17827"/>
    </source>
</evidence>
<feature type="binding site" evidence="5">
    <location>
        <position position="171"/>
    </location>
    <ligand>
        <name>S-adenosyl-L-methionine</name>
        <dbReference type="ChEBI" id="CHEBI:59789"/>
    </ligand>
</feature>
<accession>A0A9X8UKQ5</accession>
<comment type="similarity">
    <text evidence="5">Belongs to the protein N5-glutamine methyltransferase family. PrmC subfamily.</text>
</comment>
<dbReference type="Proteomes" id="UP000294682">
    <property type="component" value="Unassembled WGS sequence"/>
</dbReference>
<evidence type="ECO:0000313" key="9">
    <source>
        <dbReference type="Proteomes" id="UP000294682"/>
    </source>
</evidence>
<dbReference type="InterPro" id="IPR029063">
    <property type="entry name" value="SAM-dependent_MTases_sf"/>
</dbReference>
<keyword evidence="3 5" id="KW-0949">S-adenosyl-L-methionine</keyword>
<dbReference type="InterPro" id="IPR002052">
    <property type="entry name" value="DNA_methylase_N6_adenine_CS"/>
</dbReference>
<feature type="binding site" evidence="5">
    <location>
        <begin position="171"/>
        <end position="174"/>
    </location>
    <ligand>
        <name>substrate</name>
    </ligand>
</feature>
<organism evidence="8 9">
    <name type="scientific">Harryflintia acetispora</name>
    <dbReference type="NCBI Taxonomy" id="1849041"/>
    <lineage>
        <taxon>Bacteria</taxon>
        <taxon>Bacillati</taxon>
        <taxon>Bacillota</taxon>
        <taxon>Clostridia</taxon>
        <taxon>Eubacteriales</taxon>
        <taxon>Oscillospiraceae</taxon>
        <taxon>Harryflintia</taxon>
    </lineage>
</organism>
<evidence type="ECO:0000259" key="6">
    <source>
        <dbReference type="Pfam" id="PF05175"/>
    </source>
</evidence>
<dbReference type="EMBL" id="SLUK01000002">
    <property type="protein sequence ID" value="TCL44615.1"/>
    <property type="molecule type" value="Genomic_DNA"/>
</dbReference>
<sequence>MAQSGVDSPRFDATQLLLHCLGVDSPAELFLAPPPSPEQQARYRVLLRRRAGREPLQYLLGFWEFYGRRFHVREGVLIPRPDTELLIDLSLQFFPPGAAPQILDLCSGSGAIAVTLALERPDAAVDALELSTDALEVLRENIALHGAPVGVIGDDVITYHPSHPYDMIVSNPPYISGQEYALLQPEVLCEPRMALLAPQDGMYFYEAIICRYRECLKPGGRLLLEAGSTQAQRIAALLRQNGYKEIEIHRDLAKIERAVCAIWNS</sequence>
<feature type="domain" description="Release factor glutamine methyltransferase N-terminal" evidence="7">
    <location>
        <begin position="2"/>
        <end position="61"/>
    </location>
</feature>
<keyword evidence="1 5" id="KW-0489">Methyltransferase</keyword>
<dbReference type="Gene3D" id="1.10.8.10">
    <property type="entry name" value="DNA helicase RuvA subunit, C-terminal domain"/>
    <property type="match status" value="1"/>
</dbReference>